<dbReference type="GO" id="GO:0070475">
    <property type="term" value="P:rRNA base methylation"/>
    <property type="evidence" value="ECO:0007669"/>
    <property type="project" value="TreeGrafter"/>
</dbReference>
<keyword evidence="2 4" id="KW-0808">Transferase</keyword>
<reference evidence="7 8" key="1">
    <citation type="submission" date="2019-06" db="EMBL/GenBank/DDBJ databases">
        <title>Sequencing the genomes of 1000 actinobacteria strains.</title>
        <authorList>
            <person name="Klenk H.-P."/>
        </authorList>
    </citation>
    <scope>NUCLEOTIDE SEQUENCE [LARGE SCALE GENOMIC DNA]</scope>
    <source>
        <strain evidence="7 8">DSM 8251</strain>
    </source>
</reference>
<evidence type="ECO:0000256" key="2">
    <source>
        <dbReference type="ARBA" id="ARBA00022679"/>
    </source>
</evidence>
<proteinExistence type="inferred from homology"/>
<feature type="active site" description="Nucleophile" evidence="4">
    <location>
        <position position="345"/>
    </location>
</feature>
<dbReference type="PROSITE" id="PS01230">
    <property type="entry name" value="TRMA_1"/>
    <property type="match status" value="1"/>
</dbReference>
<dbReference type="CDD" id="cd02440">
    <property type="entry name" value="AdoMet_MTases"/>
    <property type="match status" value="1"/>
</dbReference>
<sequence>MNPGGVSSGQSVGDVIGPLEVTAVAHGGHCVARHEGRVVFVRHTAPGERVSVRLTDTSRDAFWRGDAVAIHREHPGRIEPSCRISGPGGCGGCDFQHLDSATQRAMKQHVLTEQLRRLAGYEWDGQLVSVPPTLGWRTRLRYWQSEHGPAMRQHHSHQLIPLPEEGCRIAAMSVPHDPEIPDGSEVRLVQAGRNTLTLIDGEVTVGRGVVTEHAMGRSWRVAASGFWQVHPQAADTLAQQVLEFAEPQRGDRAFDLYCGVGLFAGVLADSGAKVWGVESDSKAIKHASTNVPQAQLLHGPVERMLKRLPRRADIIVLDPPRKGAGRNVMRAALERSPRALVYVACDPASLGRDLGTARDHGWEIRDVRAFDLFPQTHHMEAVALLQRL</sequence>
<feature type="binding site" evidence="4">
    <location>
        <position position="228"/>
    </location>
    <ligand>
        <name>S-adenosyl-L-methionine</name>
        <dbReference type="ChEBI" id="CHEBI:59789"/>
    </ligand>
</feature>
<dbReference type="EMBL" id="VFOR01000001">
    <property type="protein sequence ID" value="TQL62611.1"/>
    <property type="molecule type" value="Genomic_DNA"/>
</dbReference>
<dbReference type="OrthoDB" id="9804590at2"/>
<dbReference type="InterPro" id="IPR010280">
    <property type="entry name" value="U5_MeTrfase_fam"/>
</dbReference>
<dbReference type="Gene3D" id="2.40.50.1070">
    <property type="match status" value="1"/>
</dbReference>
<feature type="binding site" evidence="4">
    <location>
        <position position="318"/>
    </location>
    <ligand>
        <name>S-adenosyl-L-methionine</name>
        <dbReference type="ChEBI" id="CHEBI:59789"/>
    </ligand>
</feature>
<evidence type="ECO:0000256" key="5">
    <source>
        <dbReference type="PROSITE-ProRule" id="PRU10015"/>
    </source>
</evidence>
<feature type="active site" evidence="5">
    <location>
        <position position="345"/>
    </location>
</feature>
<dbReference type="Pfam" id="PF01938">
    <property type="entry name" value="TRAM"/>
    <property type="match status" value="1"/>
</dbReference>
<accession>A0A542ZQH7</accession>
<evidence type="ECO:0000256" key="4">
    <source>
        <dbReference type="PROSITE-ProRule" id="PRU01024"/>
    </source>
</evidence>
<evidence type="ECO:0000256" key="1">
    <source>
        <dbReference type="ARBA" id="ARBA00022603"/>
    </source>
</evidence>
<feature type="domain" description="TRAM" evidence="6">
    <location>
        <begin position="9"/>
        <end position="69"/>
    </location>
</feature>
<dbReference type="PROSITE" id="PS01231">
    <property type="entry name" value="TRMA_2"/>
    <property type="match status" value="1"/>
</dbReference>
<dbReference type="InterPro" id="IPR030390">
    <property type="entry name" value="MeTrfase_TrmA_AS"/>
</dbReference>
<dbReference type="Gene3D" id="2.40.50.140">
    <property type="entry name" value="Nucleic acid-binding proteins"/>
    <property type="match status" value="1"/>
</dbReference>
<keyword evidence="1 4" id="KW-0489">Methyltransferase</keyword>
<feature type="binding site" evidence="4">
    <location>
        <position position="278"/>
    </location>
    <ligand>
        <name>S-adenosyl-L-methionine</name>
        <dbReference type="ChEBI" id="CHEBI:59789"/>
    </ligand>
</feature>
<dbReference type="Pfam" id="PF05958">
    <property type="entry name" value="tRNA_U5-meth_tr"/>
    <property type="match status" value="1"/>
</dbReference>
<keyword evidence="3 4" id="KW-0949">S-adenosyl-L-methionine</keyword>
<comment type="caution">
    <text evidence="7">The sequence shown here is derived from an EMBL/GenBank/DDBJ whole genome shotgun (WGS) entry which is preliminary data.</text>
</comment>
<dbReference type="SUPFAM" id="SSF50249">
    <property type="entry name" value="Nucleic acid-binding proteins"/>
    <property type="match status" value="1"/>
</dbReference>
<dbReference type="PROSITE" id="PS51687">
    <property type="entry name" value="SAM_MT_RNA_M5U"/>
    <property type="match status" value="1"/>
</dbReference>
<dbReference type="AlphaFoldDB" id="A0A542ZQH7"/>
<dbReference type="SUPFAM" id="SSF53335">
    <property type="entry name" value="S-adenosyl-L-methionine-dependent methyltransferases"/>
    <property type="match status" value="1"/>
</dbReference>
<dbReference type="InterPro" id="IPR002792">
    <property type="entry name" value="TRAM_dom"/>
</dbReference>
<dbReference type="PANTHER" id="PTHR11061">
    <property type="entry name" value="RNA M5U METHYLTRANSFERASE"/>
    <property type="match status" value="1"/>
</dbReference>
<dbReference type="Proteomes" id="UP000316196">
    <property type="component" value="Unassembled WGS sequence"/>
</dbReference>
<protein>
    <submittedName>
        <fullName evidence="7">tRNA/tmRNA/rRNA uracil-C5-methylase (TrmA/RlmC/RlmD family)</fullName>
    </submittedName>
</protein>
<feature type="binding site" evidence="4">
    <location>
        <position position="257"/>
    </location>
    <ligand>
        <name>S-adenosyl-L-methionine</name>
        <dbReference type="ChEBI" id="CHEBI:59789"/>
    </ligand>
</feature>
<evidence type="ECO:0000256" key="3">
    <source>
        <dbReference type="ARBA" id="ARBA00022691"/>
    </source>
</evidence>
<dbReference type="PROSITE" id="PS50926">
    <property type="entry name" value="TRAM"/>
    <property type="match status" value="1"/>
</dbReference>
<gene>
    <name evidence="7" type="ORF">FB460_0395</name>
</gene>
<keyword evidence="8" id="KW-1185">Reference proteome</keyword>
<comment type="similarity">
    <text evidence="4">Belongs to the class I-like SAM-binding methyltransferase superfamily. RNA M5U methyltransferase family.</text>
</comment>
<dbReference type="InterPro" id="IPR029063">
    <property type="entry name" value="SAM-dependent_MTases_sf"/>
</dbReference>
<dbReference type="Gene3D" id="3.40.50.150">
    <property type="entry name" value="Vaccinia Virus protein VP39"/>
    <property type="match status" value="2"/>
</dbReference>
<organism evidence="7 8">
    <name type="scientific">Propioniferax innocua</name>
    <dbReference type="NCBI Taxonomy" id="1753"/>
    <lineage>
        <taxon>Bacteria</taxon>
        <taxon>Bacillati</taxon>
        <taxon>Actinomycetota</taxon>
        <taxon>Actinomycetes</taxon>
        <taxon>Propionibacteriales</taxon>
        <taxon>Propionibacteriaceae</taxon>
        <taxon>Propioniferax</taxon>
    </lineage>
</organism>
<evidence type="ECO:0000259" key="6">
    <source>
        <dbReference type="PROSITE" id="PS50926"/>
    </source>
</evidence>
<dbReference type="InterPro" id="IPR012340">
    <property type="entry name" value="NA-bd_OB-fold"/>
</dbReference>
<evidence type="ECO:0000313" key="7">
    <source>
        <dbReference type="EMBL" id="TQL62611.1"/>
    </source>
</evidence>
<evidence type="ECO:0000313" key="8">
    <source>
        <dbReference type="Proteomes" id="UP000316196"/>
    </source>
</evidence>
<name>A0A542ZQH7_9ACTN</name>
<dbReference type="PANTHER" id="PTHR11061:SF30">
    <property type="entry name" value="TRNA (URACIL(54)-C(5))-METHYLTRANSFERASE"/>
    <property type="match status" value="1"/>
</dbReference>
<dbReference type="InterPro" id="IPR030391">
    <property type="entry name" value="MeTrfase_TrmA_CS"/>
</dbReference>
<dbReference type="GO" id="GO:0070041">
    <property type="term" value="F:rRNA (uridine-C5-)-methyltransferase activity"/>
    <property type="evidence" value="ECO:0007669"/>
    <property type="project" value="TreeGrafter"/>
</dbReference>